<accession>A0A271IXK4</accession>
<dbReference type="RefSeq" id="WP_095509596.1">
    <property type="nucleotide sequence ID" value="NZ_MQWD01000001.1"/>
</dbReference>
<dbReference type="Gene3D" id="3.90.25.10">
    <property type="entry name" value="UDP-galactose 4-epimerase, domain 1"/>
    <property type="match status" value="1"/>
</dbReference>
<feature type="domain" description="NAD-dependent epimerase/dehydratase" evidence="2">
    <location>
        <begin position="5"/>
        <end position="252"/>
    </location>
</feature>
<dbReference type="Gene3D" id="3.40.50.720">
    <property type="entry name" value="NAD(P)-binding Rossmann-like Domain"/>
    <property type="match status" value="1"/>
</dbReference>
<dbReference type="Pfam" id="PF01370">
    <property type="entry name" value="Epimerase"/>
    <property type="match status" value="1"/>
</dbReference>
<evidence type="ECO:0000313" key="4">
    <source>
        <dbReference type="Proteomes" id="UP000216339"/>
    </source>
</evidence>
<keyword evidence="1" id="KW-0520">NAD</keyword>
<keyword evidence="4" id="KW-1185">Reference proteome</keyword>
<evidence type="ECO:0000313" key="3">
    <source>
        <dbReference type="EMBL" id="PAP75953.1"/>
    </source>
</evidence>
<dbReference type="PANTHER" id="PTHR43574">
    <property type="entry name" value="EPIMERASE-RELATED"/>
    <property type="match status" value="1"/>
</dbReference>
<protein>
    <submittedName>
        <fullName evidence="3">NAD-dependent dehydratase</fullName>
    </submittedName>
</protein>
<sequence length="354" mass="39290">MNERVLVTGAGGFIGHHLVTYLKNRGYWVRGVDLKHPEYEPTAADEFDILDLRRWDACLESLRPAPDGRKIDHVYALAADMGGMGFISANHSLILHNNVLINTHTIEAARKAGVERYFYTSSACVYPEHLQTEANVTPLRESDAYPAAPQDAYGWEKLFTELLCHYYAGDYGMETRTVRFHNVYGELGTWEGGREKAPAAMMRKVAYAKLLGGKEGAPGGPPTVEIWGDGEQTRSFMHVDDCCEGVYRLMMSDYREPLNLGRDRMVTINELCDIAAEAAGVDVVHEHIDGPQGVRGRNSDNTQLREILGWEPGIPLEEGVARTYEWIEGQLRAKLEAVGKLPSGDGALVDILPA</sequence>
<dbReference type="InterPro" id="IPR001509">
    <property type="entry name" value="Epimerase_deHydtase"/>
</dbReference>
<name>A0A271IXK4_9BACT</name>
<dbReference type="AlphaFoldDB" id="A0A271IXK4"/>
<dbReference type="OrthoDB" id="9811743at2"/>
<proteinExistence type="predicted"/>
<evidence type="ECO:0000259" key="2">
    <source>
        <dbReference type="Pfam" id="PF01370"/>
    </source>
</evidence>
<reference evidence="3 4" key="1">
    <citation type="submission" date="2016-11" db="EMBL/GenBank/DDBJ databases">
        <title>Study of marine rhodopsin-containing bacteria.</title>
        <authorList>
            <person name="Yoshizawa S."/>
            <person name="Kumagai Y."/>
            <person name="Kogure K."/>
        </authorList>
    </citation>
    <scope>NUCLEOTIDE SEQUENCE [LARGE SCALE GENOMIC DNA]</scope>
    <source>
        <strain evidence="3 4">SAORIC-28</strain>
    </source>
</reference>
<dbReference type="EMBL" id="MQWD01000001">
    <property type="protein sequence ID" value="PAP75953.1"/>
    <property type="molecule type" value="Genomic_DNA"/>
</dbReference>
<dbReference type="Proteomes" id="UP000216339">
    <property type="component" value="Unassembled WGS sequence"/>
</dbReference>
<comment type="caution">
    <text evidence="3">The sequence shown here is derived from an EMBL/GenBank/DDBJ whole genome shotgun (WGS) entry which is preliminary data.</text>
</comment>
<dbReference type="InterPro" id="IPR036291">
    <property type="entry name" value="NAD(P)-bd_dom_sf"/>
</dbReference>
<gene>
    <name evidence="3" type="ORF">BSZ37_05615</name>
</gene>
<organism evidence="3 4">
    <name type="scientific">Rubrivirga marina</name>
    <dbReference type="NCBI Taxonomy" id="1196024"/>
    <lineage>
        <taxon>Bacteria</taxon>
        <taxon>Pseudomonadati</taxon>
        <taxon>Rhodothermota</taxon>
        <taxon>Rhodothermia</taxon>
        <taxon>Rhodothermales</taxon>
        <taxon>Rubricoccaceae</taxon>
        <taxon>Rubrivirga</taxon>
    </lineage>
</organism>
<evidence type="ECO:0000256" key="1">
    <source>
        <dbReference type="ARBA" id="ARBA00023027"/>
    </source>
</evidence>
<dbReference type="SUPFAM" id="SSF51735">
    <property type="entry name" value="NAD(P)-binding Rossmann-fold domains"/>
    <property type="match status" value="1"/>
</dbReference>